<dbReference type="Pfam" id="PF13511">
    <property type="entry name" value="DUF4124"/>
    <property type="match status" value="1"/>
</dbReference>
<evidence type="ECO:0000256" key="1">
    <source>
        <dbReference type="SAM" id="Coils"/>
    </source>
</evidence>
<accession>A0ABW2J5E8</accession>
<evidence type="ECO:0000259" key="4">
    <source>
        <dbReference type="Pfam" id="PF13511"/>
    </source>
</evidence>
<dbReference type="RefSeq" id="WP_382233943.1">
    <property type="nucleotide sequence ID" value="NZ_JBHTCC010000001.1"/>
</dbReference>
<feature type="domain" description="DUF4124" evidence="4">
    <location>
        <begin position="10"/>
        <end position="65"/>
    </location>
</feature>
<evidence type="ECO:0000256" key="2">
    <source>
        <dbReference type="SAM" id="MobiDB-lite"/>
    </source>
</evidence>
<feature type="signal peptide" evidence="3">
    <location>
        <begin position="1"/>
        <end position="20"/>
    </location>
</feature>
<comment type="caution">
    <text evidence="5">The sequence shown here is derived from an EMBL/GenBank/DDBJ whole genome shotgun (WGS) entry which is preliminary data.</text>
</comment>
<feature type="chain" id="PRO_5045771788" evidence="3">
    <location>
        <begin position="21"/>
        <end position="167"/>
    </location>
</feature>
<dbReference type="Proteomes" id="UP001596379">
    <property type="component" value="Unassembled WGS sequence"/>
</dbReference>
<feature type="region of interest" description="Disordered" evidence="2">
    <location>
        <begin position="148"/>
        <end position="167"/>
    </location>
</feature>
<evidence type="ECO:0000313" key="5">
    <source>
        <dbReference type="EMBL" id="MFC7298643.1"/>
    </source>
</evidence>
<proteinExistence type="predicted"/>
<organism evidence="5 6">
    <name type="scientific">Herminiimonas aquatilis</name>
    <dbReference type="NCBI Taxonomy" id="345342"/>
    <lineage>
        <taxon>Bacteria</taxon>
        <taxon>Pseudomonadati</taxon>
        <taxon>Pseudomonadota</taxon>
        <taxon>Betaproteobacteria</taxon>
        <taxon>Burkholderiales</taxon>
        <taxon>Oxalobacteraceae</taxon>
        <taxon>Herminiimonas</taxon>
    </lineage>
</organism>
<keyword evidence="3" id="KW-0732">Signal</keyword>
<sequence>MNAKTVFLLACCMLFSAASAATIYQWVDENGRTHISDTVPARYKDVATKLDTGASRVSEKQRQEALERVAREKQQIEAADKARAEAAAAARAADQSAGQKSAIPVVDGKNDDCEELMRAYRESQECFAPYMRVEGGPREEAYKYCTPVPDPSGKCGLPGELPERINR</sequence>
<feature type="coiled-coil region" evidence="1">
    <location>
        <begin position="62"/>
        <end position="89"/>
    </location>
</feature>
<dbReference type="EMBL" id="JBHTCC010000001">
    <property type="protein sequence ID" value="MFC7298643.1"/>
    <property type="molecule type" value="Genomic_DNA"/>
</dbReference>
<evidence type="ECO:0000313" key="6">
    <source>
        <dbReference type="Proteomes" id="UP001596379"/>
    </source>
</evidence>
<protein>
    <submittedName>
        <fullName evidence="5">DUF4124 domain-containing protein</fullName>
    </submittedName>
</protein>
<dbReference type="InterPro" id="IPR025392">
    <property type="entry name" value="DUF4124"/>
</dbReference>
<gene>
    <name evidence="5" type="ORF">ACFQO0_09365</name>
</gene>
<keyword evidence="6" id="KW-1185">Reference proteome</keyword>
<reference evidence="6" key="1">
    <citation type="journal article" date="2019" name="Int. J. Syst. Evol. Microbiol.">
        <title>The Global Catalogue of Microorganisms (GCM) 10K type strain sequencing project: providing services to taxonomists for standard genome sequencing and annotation.</title>
        <authorList>
            <consortium name="The Broad Institute Genomics Platform"/>
            <consortium name="The Broad Institute Genome Sequencing Center for Infectious Disease"/>
            <person name="Wu L."/>
            <person name="Ma J."/>
        </authorList>
    </citation>
    <scope>NUCLEOTIDE SEQUENCE [LARGE SCALE GENOMIC DNA]</scope>
    <source>
        <strain evidence="6">CCUG 36956</strain>
    </source>
</reference>
<name>A0ABW2J5E8_9BURK</name>
<keyword evidence="1" id="KW-0175">Coiled coil</keyword>
<evidence type="ECO:0000256" key="3">
    <source>
        <dbReference type="SAM" id="SignalP"/>
    </source>
</evidence>